<protein>
    <submittedName>
        <fullName evidence="2">Uncharacterized protein</fullName>
    </submittedName>
</protein>
<accession>A0A3M7S8N5</accession>
<evidence type="ECO:0000313" key="2">
    <source>
        <dbReference type="EMBL" id="RNA32059.1"/>
    </source>
</evidence>
<dbReference type="AlphaFoldDB" id="A0A3M7S8N5"/>
<feature type="transmembrane region" description="Helical" evidence="1">
    <location>
        <begin position="37"/>
        <end position="57"/>
    </location>
</feature>
<comment type="caution">
    <text evidence="2">The sequence shown here is derived from an EMBL/GenBank/DDBJ whole genome shotgun (WGS) entry which is preliminary data.</text>
</comment>
<proteinExistence type="predicted"/>
<organism evidence="2 3">
    <name type="scientific">Brachionus plicatilis</name>
    <name type="common">Marine rotifer</name>
    <name type="synonym">Brachionus muelleri</name>
    <dbReference type="NCBI Taxonomy" id="10195"/>
    <lineage>
        <taxon>Eukaryota</taxon>
        <taxon>Metazoa</taxon>
        <taxon>Spiralia</taxon>
        <taxon>Gnathifera</taxon>
        <taxon>Rotifera</taxon>
        <taxon>Eurotatoria</taxon>
        <taxon>Monogononta</taxon>
        <taxon>Pseudotrocha</taxon>
        <taxon>Ploima</taxon>
        <taxon>Brachionidae</taxon>
        <taxon>Brachionus</taxon>
    </lineage>
</organism>
<keyword evidence="1" id="KW-0472">Membrane</keyword>
<evidence type="ECO:0000313" key="3">
    <source>
        <dbReference type="Proteomes" id="UP000276133"/>
    </source>
</evidence>
<dbReference type="Proteomes" id="UP000276133">
    <property type="component" value="Unassembled WGS sequence"/>
</dbReference>
<dbReference type="EMBL" id="REGN01001859">
    <property type="protein sequence ID" value="RNA32059.1"/>
    <property type="molecule type" value="Genomic_DNA"/>
</dbReference>
<name>A0A3M7S8N5_BRAPC</name>
<gene>
    <name evidence="2" type="ORF">BpHYR1_038459</name>
</gene>
<sequence length="68" mass="7954">MISYILITHSSNFLLNAEDVPVATVYITCFSPSELKLWYFLLFVFVFCTKIHNALYLKITDDKILTFK</sequence>
<keyword evidence="1" id="KW-0812">Transmembrane</keyword>
<keyword evidence="3" id="KW-1185">Reference proteome</keyword>
<keyword evidence="1" id="KW-1133">Transmembrane helix</keyword>
<reference evidence="2 3" key="1">
    <citation type="journal article" date="2018" name="Sci. Rep.">
        <title>Genomic signatures of local adaptation to the degree of environmental predictability in rotifers.</title>
        <authorList>
            <person name="Franch-Gras L."/>
            <person name="Hahn C."/>
            <person name="Garcia-Roger E.M."/>
            <person name="Carmona M.J."/>
            <person name="Serra M."/>
            <person name="Gomez A."/>
        </authorList>
    </citation>
    <scope>NUCLEOTIDE SEQUENCE [LARGE SCALE GENOMIC DNA]</scope>
    <source>
        <strain evidence="2">HYR1</strain>
    </source>
</reference>
<evidence type="ECO:0000256" key="1">
    <source>
        <dbReference type="SAM" id="Phobius"/>
    </source>
</evidence>